<dbReference type="GO" id="GO:0046933">
    <property type="term" value="F:proton-transporting ATP synthase activity, rotational mechanism"/>
    <property type="evidence" value="ECO:0007669"/>
    <property type="project" value="UniProtKB-UniRule"/>
</dbReference>
<dbReference type="InterPro" id="IPR002146">
    <property type="entry name" value="ATP_synth_b/b'su_bac/chlpt"/>
</dbReference>
<keyword evidence="2 13" id="KW-0813">Transport</keyword>
<comment type="function">
    <text evidence="11">Component of the F(0) channel, it forms part of the peripheral stalk, linking F(1) to F(0). The b'-subunit is a diverged and duplicated form of b found in plants and photosynthetic bacteria.</text>
</comment>
<evidence type="ECO:0000256" key="14">
    <source>
        <dbReference type="RuleBase" id="RU003848"/>
    </source>
</evidence>
<keyword evidence="6 13" id="KW-1133">Transmembrane helix</keyword>
<evidence type="ECO:0000256" key="9">
    <source>
        <dbReference type="ARBA" id="ARBA00023310"/>
    </source>
</evidence>
<evidence type="ECO:0000256" key="12">
    <source>
        <dbReference type="ARBA" id="ARBA00037847"/>
    </source>
</evidence>
<evidence type="ECO:0000256" key="7">
    <source>
        <dbReference type="ARBA" id="ARBA00023065"/>
    </source>
</evidence>
<evidence type="ECO:0000256" key="11">
    <source>
        <dbReference type="ARBA" id="ARBA00025614"/>
    </source>
</evidence>
<keyword evidence="3 13" id="KW-0138">CF(0)</keyword>
<comment type="subcellular location">
    <subcellularLocation>
        <location evidence="13">Cell membrane</location>
        <topology evidence="13">Single-pass membrane protein</topology>
    </subcellularLocation>
    <subcellularLocation>
        <location evidence="12">Endomembrane system</location>
        <topology evidence="12">Single-pass membrane protein</topology>
    </subcellularLocation>
</comment>
<evidence type="ECO:0000256" key="15">
    <source>
        <dbReference type="SAM" id="Coils"/>
    </source>
</evidence>
<keyword evidence="15" id="KW-0175">Coiled coil</keyword>
<keyword evidence="5 13" id="KW-0375">Hydrogen ion transport</keyword>
<evidence type="ECO:0000313" key="17">
    <source>
        <dbReference type="Proteomes" id="UP000614424"/>
    </source>
</evidence>
<dbReference type="GO" id="GO:0046961">
    <property type="term" value="F:proton-transporting ATPase activity, rotational mechanism"/>
    <property type="evidence" value="ECO:0007669"/>
    <property type="project" value="TreeGrafter"/>
</dbReference>
<evidence type="ECO:0000256" key="6">
    <source>
        <dbReference type="ARBA" id="ARBA00022989"/>
    </source>
</evidence>
<proteinExistence type="inferred from homology"/>
<feature type="coiled-coil region" evidence="15">
    <location>
        <begin position="34"/>
        <end position="72"/>
    </location>
</feature>
<evidence type="ECO:0000256" key="4">
    <source>
        <dbReference type="ARBA" id="ARBA00022692"/>
    </source>
</evidence>
<name>A0A8J6TER9_9BACT</name>
<comment type="similarity">
    <text evidence="1 13 14">Belongs to the ATPase B chain family.</text>
</comment>
<dbReference type="Proteomes" id="UP000614424">
    <property type="component" value="Unassembled WGS sequence"/>
</dbReference>
<keyword evidence="9 13" id="KW-0066">ATP synthesis</keyword>
<dbReference type="PANTHER" id="PTHR33445:SF2">
    <property type="entry name" value="ATP SYNTHASE SUBUNIT B', CHLOROPLASTIC"/>
    <property type="match status" value="1"/>
</dbReference>
<evidence type="ECO:0000256" key="13">
    <source>
        <dbReference type="HAMAP-Rule" id="MF_01398"/>
    </source>
</evidence>
<evidence type="ECO:0000256" key="5">
    <source>
        <dbReference type="ARBA" id="ARBA00022781"/>
    </source>
</evidence>
<evidence type="ECO:0000256" key="1">
    <source>
        <dbReference type="ARBA" id="ARBA00005513"/>
    </source>
</evidence>
<organism evidence="16 17">
    <name type="scientific">Candidatus Desulfobia pelagia</name>
    <dbReference type="NCBI Taxonomy" id="2841692"/>
    <lineage>
        <taxon>Bacteria</taxon>
        <taxon>Pseudomonadati</taxon>
        <taxon>Thermodesulfobacteriota</taxon>
        <taxon>Desulfobulbia</taxon>
        <taxon>Desulfobulbales</taxon>
        <taxon>Desulfobulbaceae</taxon>
        <taxon>Candidatus Desulfobia</taxon>
    </lineage>
</organism>
<evidence type="ECO:0000256" key="10">
    <source>
        <dbReference type="ARBA" id="ARBA00025198"/>
    </source>
</evidence>
<dbReference type="EMBL" id="JACNJZ010000052">
    <property type="protein sequence ID" value="MBC8316760.1"/>
    <property type="molecule type" value="Genomic_DNA"/>
</dbReference>
<evidence type="ECO:0000256" key="3">
    <source>
        <dbReference type="ARBA" id="ARBA00022547"/>
    </source>
</evidence>
<reference evidence="16 17" key="1">
    <citation type="submission" date="2020-08" db="EMBL/GenBank/DDBJ databases">
        <title>Bridging the membrane lipid divide: bacteria of the FCB group superphylum have the potential to synthesize archaeal ether lipids.</title>
        <authorList>
            <person name="Villanueva L."/>
            <person name="Von Meijenfeldt F.A.B."/>
            <person name="Westbye A.B."/>
            <person name="Yadav S."/>
            <person name="Hopmans E.C."/>
            <person name="Dutilh B.E."/>
            <person name="Sinninghe Damste J.S."/>
        </authorList>
    </citation>
    <scope>NUCLEOTIDE SEQUENCE [LARGE SCALE GENOMIC DNA]</scope>
    <source>
        <strain evidence="16">NIOZ-UU47</strain>
    </source>
</reference>
<comment type="function">
    <text evidence="10 13">F(1)F(0) ATP synthase produces ATP from ADP in the presence of a proton or sodium gradient. F-type ATPases consist of two structural domains, F(1) containing the extramembraneous catalytic core and F(0) containing the membrane proton channel, linked together by a central stalk and a peripheral stalk. During catalysis, ATP synthesis in the catalytic domain of F(1) is coupled via a rotary mechanism of the central stalk subunits to proton translocation.</text>
</comment>
<accession>A0A8J6TER9</accession>
<evidence type="ECO:0000256" key="8">
    <source>
        <dbReference type="ARBA" id="ARBA00023136"/>
    </source>
</evidence>
<keyword evidence="4 13" id="KW-0812">Transmembrane</keyword>
<dbReference type="HAMAP" id="MF_01398">
    <property type="entry name" value="ATP_synth_b_bprime"/>
    <property type="match status" value="1"/>
</dbReference>
<dbReference type="Pfam" id="PF00430">
    <property type="entry name" value="ATP-synt_B"/>
    <property type="match status" value="1"/>
</dbReference>
<comment type="caution">
    <text evidence="16">The sequence shown here is derived from an EMBL/GenBank/DDBJ whole genome shotgun (WGS) entry which is preliminary data.</text>
</comment>
<keyword evidence="13" id="KW-1003">Cell membrane</keyword>
<dbReference type="GO" id="GO:0045259">
    <property type="term" value="C:proton-transporting ATP synthase complex"/>
    <property type="evidence" value="ECO:0007669"/>
    <property type="project" value="UniProtKB-KW"/>
</dbReference>
<dbReference type="GO" id="GO:0012505">
    <property type="term" value="C:endomembrane system"/>
    <property type="evidence" value="ECO:0007669"/>
    <property type="project" value="UniProtKB-SubCell"/>
</dbReference>
<keyword evidence="8 13" id="KW-0472">Membrane</keyword>
<comment type="subunit">
    <text evidence="13">F-type ATPases have 2 components, F(1) - the catalytic core - and F(0) - the membrane proton channel. F(1) has five subunits: alpha(3), beta(3), gamma(1), delta(1), epsilon(1). F(0) has three main subunits: a(1), b(2) and c(10-14). The alpha and beta chains form an alternating ring which encloses part of the gamma chain. F(1) is attached to F(0) by a central stalk formed by the gamma and epsilon chains, while a peripheral stalk is formed by the delta and b chains.</text>
</comment>
<feature type="transmembrane region" description="Helical" evidence="13">
    <location>
        <begin position="6"/>
        <end position="27"/>
    </location>
</feature>
<protein>
    <recommendedName>
        <fullName evidence="13">ATP synthase subunit b</fullName>
    </recommendedName>
    <alternativeName>
        <fullName evidence="13">ATP synthase F(0) sector subunit b</fullName>
    </alternativeName>
    <alternativeName>
        <fullName evidence="13">ATPase subunit I</fullName>
    </alternativeName>
    <alternativeName>
        <fullName evidence="13">F-type ATPase subunit b</fullName>
        <shortName evidence="13">F-ATPase subunit b</shortName>
    </alternativeName>
</protein>
<sequence length="141" mass="15986">MITIDITMWIHIFNTLILIVVLNAVLYRPVRKILAERKQKLAELNNEIETFHSNAKQRAEEFDEKFREARRKAKSEFDSARSEAQAVGADKLQQIREESDKVKAEQLTQVSSEVAAAEKALKDQVDAFAGEMATKVLGRAV</sequence>
<evidence type="ECO:0000256" key="2">
    <source>
        <dbReference type="ARBA" id="ARBA00022448"/>
    </source>
</evidence>
<dbReference type="AlphaFoldDB" id="A0A8J6TER9"/>
<dbReference type="GO" id="GO:0005886">
    <property type="term" value="C:plasma membrane"/>
    <property type="evidence" value="ECO:0007669"/>
    <property type="project" value="UniProtKB-SubCell"/>
</dbReference>
<dbReference type="CDD" id="cd06503">
    <property type="entry name" value="ATP-synt_Fo_b"/>
    <property type="match status" value="1"/>
</dbReference>
<dbReference type="InterPro" id="IPR050059">
    <property type="entry name" value="ATP_synthase_B_chain"/>
</dbReference>
<keyword evidence="7 13" id="KW-0406">Ion transport</keyword>
<dbReference type="PANTHER" id="PTHR33445">
    <property type="entry name" value="ATP SYNTHASE SUBUNIT B', CHLOROPLASTIC"/>
    <property type="match status" value="1"/>
</dbReference>
<gene>
    <name evidence="13" type="primary">atpF</name>
    <name evidence="16" type="ORF">H8E41_02570</name>
</gene>
<evidence type="ECO:0000313" key="16">
    <source>
        <dbReference type="EMBL" id="MBC8316760.1"/>
    </source>
</evidence>